<dbReference type="InterPro" id="IPR019814">
    <property type="entry name" value="Translation_initiation_fac_3_N"/>
</dbReference>
<proteinExistence type="inferred from homology"/>
<dbReference type="GO" id="GO:0043022">
    <property type="term" value="F:ribosome binding"/>
    <property type="evidence" value="ECO:0007669"/>
    <property type="project" value="TreeGrafter"/>
</dbReference>
<keyword evidence="3" id="KW-0648">Protein biosynthesis</keyword>
<evidence type="ECO:0000256" key="1">
    <source>
        <dbReference type="ARBA" id="ARBA00005439"/>
    </source>
</evidence>
<dbReference type="InterPro" id="IPR036788">
    <property type="entry name" value="T_IF-3_C_sf"/>
</dbReference>
<protein>
    <submittedName>
        <fullName evidence="5">2141_t:CDS:1</fullName>
    </submittedName>
</protein>
<dbReference type="NCBIfam" id="TIGR00168">
    <property type="entry name" value="infC"/>
    <property type="match status" value="1"/>
</dbReference>
<dbReference type="GO" id="GO:0070124">
    <property type="term" value="P:mitochondrial translational initiation"/>
    <property type="evidence" value="ECO:0007669"/>
    <property type="project" value="TreeGrafter"/>
</dbReference>
<gene>
    <name evidence="5" type="ORF">ALEPTO_LOCUS4434</name>
</gene>
<evidence type="ECO:0000256" key="2">
    <source>
        <dbReference type="ARBA" id="ARBA00022540"/>
    </source>
</evidence>
<dbReference type="GO" id="GO:0003743">
    <property type="term" value="F:translation initiation factor activity"/>
    <property type="evidence" value="ECO:0007669"/>
    <property type="project" value="UniProtKB-KW"/>
</dbReference>
<dbReference type="OrthoDB" id="21573at2759"/>
<dbReference type="AlphaFoldDB" id="A0A9N9A7N2"/>
<evidence type="ECO:0000256" key="3">
    <source>
        <dbReference type="ARBA" id="ARBA00022917"/>
    </source>
</evidence>
<evidence type="ECO:0000259" key="4">
    <source>
        <dbReference type="Pfam" id="PF05198"/>
    </source>
</evidence>
<sequence>MNSRIYRQSAQFLNTINRRLYYNTSNTLTSYSKLCKFVNFYNKPNDKQLYLIRNFSNSLPFYFTITSFRLLQPLGRPRRDEEIDSPFVSFVNAEGKMEGILDTKELLSTIDRGKYWLVEVSPNANPPVCKLVDKKETFAKQKTLKQKAKVLLHSGHLKEVRLSWSVSDNDFSRKISKAKEFLQKGYNLRIIVKTRKGGNRPSPQDEISMHKRIVDELTEYAKEVKKPDFGKGTLTIDITGKGLFLVDTKESESNDTEK</sequence>
<evidence type="ECO:0000313" key="5">
    <source>
        <dbReference type="EMBL" id="CAG8520386.1"/>
    </source>
</evidence>
<keyword evidence="2" id="KW-0396">Initiation factor</keyword>
<dbReference type="PANTHER" id="PTHR10938:SF0">
    <property type="entry name" value="TRANSLATION INITIATION FACTOR IF-3, MITOCHONDRIAL"/>
    <property type="match status" value="1"/>
</dbReference>
<dbReference type="EMBL" id="CAJVPS010001017">
    <property type="protein sequence ID" value="CAG8520386.1"/>
    <property type="molecule type" value="Genomic_DNA"/>
</dbReference>
<reference evidence="5" key="1">
    <citation type="submission" date="2021-06" db="EMBL/GenBank/DDBJ databases">
        <authorList>
            <person name="Kallberg Y."/>
            <person name="Tangrot J."/>
            <person name="Rosling A."/>
        </authorList>
    </citation>
    <scope>NUCLEOTIDE SEQUENCE</scope>
    <source>
        <strain evidence="5">FL130A</strain>
    </source>
</reference>
<dbReference type="Gene3D" id="3.30.110.10">
    <property type="entry name" value="Translation initiation factor 3 (IF-3), C-terminal domain"/>
    <property type="match status" value="1"/>
</dbReference>
<dbReference type="InterPro" id="IPR001288">
    <property type="entry name" value="Translation_initiation_fac_3"/>
</dbReference>
<dbReference type="Pfam" id="PF05198">
    <property type="entry name" value="IF3_N"/>
    <property type="match status" value="1"/>
</dbReference>
<keyword evidence="6" id="KW-1185">Reference proteome</keyword>
<dbReference type="Proteomes" id="UP000789508">
    <property type="component" value="Unassembled WGS sequence"/>
</dbReference>
<dbReference type="GO" id="GO:0032790">
    <property type="term" value="P:ribosome disassembly"/>
    <property type="evidence" value="ECO:0007669"/>
    <property type="project" value="TreeGrafter"/>
</dbReference>
<evidence type="ECO:0000313" key="6">
    <source>
        <dbReference type="Proteomes" id="UP000789508"/>
    </source>
</evidence>
<comment type="similarity">
    <text evidence="1">Belongs to the IF-3 family.</text>
</comment>
<feature type="domain" description="Translation initiation factor 3 N-terminal" evidence="4">
    <location>
        <begin position="80"/>
        <end position="146"/>
    </location>
</feature>
<dbReference type="Gene3D" id="3.10.20.80">
    <property type="entry name" value="Translation initiation factor 3 (IF-3), N-terminal domain"/>
    <property type="match status" value="1"/>
</dbReference>
<name>A0A9N9A7N2_9GLOM</name>
<comment type="caution">
    <text evidence="5">The sequence shown here is derived from an EMBL/GenBank/DDBJ whole genome shotgun (WGS) entry which is preliminary data.</text>
</comment>
<dbReference type="PANTHER" id="PTHR10938">
    <property type="entry name" value="TRANSLATION INITIATION FACTOR IF-3"/>
    <property type="match status" value="1"/>
</dbReference>
<dbReference type="SUPFAM" id="SSF55200">
    <property type="entry name" value="Translation initiation factor IF3, C-terminal domain"/>
    <property type="match status" value="1"/>
</dbReference>
<dbReference type="GO" id="GO:0005739">
    <property type="term" value="C:mitochondrion"/>
    <property type="evidence" value="ECO:0007669"/>
    <property type="project" value="TreeGrafter"/>
</dbReference>
<organism evidence="5 6">
    <name type="scientific">Ambispora leptoticha</name>
    <dbReference type="NCBI Taxonomy" id="144679"/>
    <lineage>
        <taxon>Eukaryota</taxon>
        <taxon>Fungi</taxon>
        <taxon>Fungi incertae sedis</taxon>
        <taxon>Mucoromycota</taxon>
        <taxon>Glomeromycotina</taxon>
        <taxon>Glomeromycetes</taxon>
        <taxon>Archaeosporales</taxon>
        <taxon>Ambisporaceae</taxon>
        <taxon>Ambispora</taxon>
    </lineage>
</organism>
<dbReference type="InterPro" id="IPR036787">
    <property type="entry name" value="T_IF-3_N_sf"/>
</dbReference>
<accession>A0A9N9A7N2</accession>
<dbReference type="SUPFAM" id="SSF54364">
    <property type="entry name" value="Translation initiation factor IF3, N-terminal domain"/>
    <property type="match status" value="1"/>
</dbReference>